<dbReference type="HOGENOM" id="CLU_389339_0_0_1"/>
<accession>W4JUQ2</accession>
<dbReference type="AlphaFoldDB" id="W4JUQ2"/>
<dbReference type="EMBL" id="KI925464">
    <property type="protein sequence ID" value="ETW76790.1"/>
    <property type="molecule type" value="Genomic_DNA"/>
</dbReference>
<gene>
    <name evidence="2" type="ORF">HETIRDRAFT_430105</name>
</gene>
<organism evidence="2 3">
    <name type="scientific">Heterobasidion irregulare (strain TC 32-1)</name>
    <dbReference type="NCBI Taxonomy" id="747525"/>
    <lineage>
        <taxon>Eukaryota</taxon>
        <taxon>Fungi</taxon>
        <taxon>Dikarya</taxon>
        <taxon>Basidiomycota</taxon>
        <taxon>Agaricomycotina</taxon>
        <taxon>Agaricomycetes</taxon>
        <taxon>Russulales</taxon>
        <taxon>Bondarzewiaceae</taxon>
        <taxon>Heterobasidion</taxon>
        <taxon>Heterobasidion annosum species complex</taxon>
    </lineage>
</organism>
<dbReference type="GeneID" id="20674415"/>
<feature type="compositionally biased region" description="Polar residues" evidence="1">
    <location>
        <begin position="488"/>
        <end position="498"/>
    </location>
</feature>
<feature type="compositionally biased region" description="Low complexity" evidence="1">
    <location>
        <begin position="514"/>
        <end position="542"/>
    </location>
</feature>
<proteinExistence type="predicted"/>
<feature type="region of interest" description="Disordered" evidence="1">
    <location>
        <begin position="425"/>
        <end position="461"/>
    </location>
</feature>
<feature type="compositionally biased region" description="Low complexity" evidence="1">
    <location>
        <begin position="1"/>
        <end position="19"/>
    </location>
</feature>
<feature type="compositionally biased region" description="Polar residues" evidence="1">
    <location>
        <begin position="87"/>
        <end position="96"/>
    </location>
</feature>
<dbReference type="KEGG" id="hir:HETIRDRAFT_430105"/>
<evidence type="ECO:0000313" key="2">
    <source>
        <dbReference type="EMBL" id="ETW76790.1"/>
    </source>
</evidence>
<dbReference type="RefSeq" id="XP_009551660.1">
    <property type="nucleotide sequence ID" value="XM_009553365.1"/>
</dbReference>
<dbReference type="Proteomes" id="UP000030671">
    <property type="component" value="Unassembled WGS sequence"/>
</dbReference>
<feature type="region of interest" description="Disordered" evidence="1">
    <location>
        <begin position="373"/>
        <end position="393"/>
    </location>
</feature>
<protein>
    <submittedName>
        <fullName evidence="2">Uncharacterized protein</fullName>
    </submittedName>
</protein>
<reference evidence="2 3" key="1">
    <citation type="journal article" date="2012" name="New Phytol.">
        <title>Insight into trade-off between wood decay and parasitism from the genome of a fungal forest pathogen.</title>
        <authorList>
            <person name="Olson A."/>
            <person name="Aerts A."/>
            <person name="Asiegbu F."/>
            <person name="Belbahri L."/>
            <person name="Bouzid O."/>
            <person name="Broberg A."/>
            <person name="Canback B."/>
            <person name="Coutinho P.M."/>
            <person name="Cullen D."/>
            <person name="Dalman K."/>
            <person name="Deflorio G."/>
            <person name="van Diepen L.T."/>
            <person name="Dunand C."/>
            <person name="Duplessis S."/>
            <person name="Durling M."/>
            <person name="Gonthier P."/>
            <person name="Grimwood J."/>
            <person name="Fossdal C.G."/>
            <person name="Hansson D."/>
            <person name="Henrissat B."/>
            <person name="Hietala A."/>
            <person name="Himmelstrand K."/>
            <person name="Hoffmeister D."/>
            <person name="Hogberg N."/>
            <person name="James T.Y."/>
            <person name="Karlsson M."/>
            <person name="Kohler A."/>
            <person name="Kues U."/>
            <person name="Lee Y.H."/>
            <person name="Lin Y.C."/>
            <person name="Lind M."/>
            <person name="Lindquist E."/>
            <person name="Lombard V."/>
            <person name="Lucas S."/>
            <person name="Lunden K."/>
            <person name="Morin E."/>
            <person name="Murat C."/>
            <person name="Park J."/>
            <person name="Raffaello T."/>
            <person name="Rouze P."/>
            <person name="Salamov A."/>
            <person name="Schmutz J."/>
            <person name="Solheim H."/>
            <person name="Stahlberg J."/>
            <person name="Velez H."/>
            <person name="de Vries R.P."/>
            <person name="Wiebenga A."/>
            <person name="Woodward S."/>
            <person name="Yakovlev I."/>
            <person name="Garbelotto M."/>
            <person name="Martin F."/>
            <person name="Grigoriev I.V."/>
            <person name="Stenlid J."/>
        </authorList>
    </citation>
    <scope>NUCLEOTIDE SEQUENCE [LARGE SCALE GENOMIC DNA]</scope>
    <source>
        <strain evidence="2 3">TC 32-1</strain>
    </source>
</reference>
<feature type="region of interest" description="Disordered" evidence="1">
    <location>
        <begin position="1"/>
        <end position="135"/>
    </location>
</feature>
<dbReference type="OrthoDB" id="3260429at2759"/>
<evidence type="ECO:0000256" key="1">
    <source>
        <dbReference type="SAM" id="MobiDB-lite"/>
    </source>
</evidence>
<feature type="region of interest" description="Disordered" evidence="1">
    <location>
        <begin position="477"/>
        <end position="587"/>
    </location>
</feature>
<keyword evidence="3" id="KW-1185">Reference proteome</keyword>
<sequence length="709" mass="78068">MSSSSLSTLSSYSSESLFSIRDNRSKTSVDRHRPRSRTRTHARGRSPSRRHVPVSHRTDSRSRVKNGAGSLIPVSAVAPPRSRSRPTIRTNLETYNSQSSISESSDGDDEDISSRSHRRRRSSGLSDLPHGSGHNNFYDDPPRLCKHCQRSPYQIHGRTDVLPALQLDPHSSLMAAYRLTHLTGAPPSPISPNSPILPVHLPLHLLPTLSPTEKRARRLAVALDADDPAQKDWAMEEYVKLGQAGRRLVREGVFEVDLRPEDSRSREEVEEEEREREWAAERFKEGKVEDIYQNAAAILNRLLQAQEEWNLAWRDGEWQMTPSVFREPSSDVADEPIPQANIDEALLGHDLKGKGRAFPDVYPSLVEQSPAPILVPLPQPRPNSTGGDTVKANRTPTIMEQPRSPDEAPSPELLTYTMSSVSQIQSRARTQPTAFTPTTDNLSRYSYNYSNEPIMSPTPQNARADRAFVSSDIEDIPISSDFEGSDGGLTTPSHSRVGSPSRRLRRNRYISSGLTTPARSPSPSPARTTTPLPVPVRSPLRLYGGAGSDSEITSRPQSPSPTRTPSPSLSVDLAPGPPPCSPTPHATQLPFNIPMIPSLDLPSSSHSFPSHPPLPPIQFWLPALSTKPVETTSKVPPVFLALGARRACIPYTPAFQGLDLRVVRPVSAREKLAVRDAVNVLMRLGAKVVGNGIAQKSKGEMWSLSYVEF</sequence>
<name>W4JUQ2_HETIT</name>
<feature type="compositionally biased region" description="Basic residues" evidence="1">
    <location>
        <begin position="32"/>
        <end position="54"/>
    </location>
</feature>
<dbReference type="InParanoid" id="W4JUQ2"/>
<evidence type="ECO:0000313" key="3">
    <source>
        <dbReference type="Proteomes" id="UP000030671"/>
    </source>
</evidence>
<feature type="compositionally biased region" description="Polar residues" evidence="1">
    <location>
        <begin position="382"/>
        <end position="393"/>
    </location>
</feature>
<feature type="compositionally biased region" description="Basic and acidic residues" evidence="1">
    <location>
        <begin position="21"/>
        <end position="31"/>
    </location>
</feature>